<dbReference type="HAMAP" id="MF_02126">
    <property type="entry name" value="RF_methyltr_PrmC"/>
    <property type="match status" value="1"/>
</dbReference>
<evidence type="ECO:0000313" key="9">
    <source>
        <dbReference type="EMBL" id="PTG26925.1"/>
    </source>
</evidence>
<evidence type="ECO:0000256" key="5">
    <source>
        <dbReference type="HAMAP-Rule" id="MF_02126"/>
    </source>
</evidence>
<comment type="catalytic activity">
    <reaction evidence="4 5">
        <text>L-glutaminyl-[peptide chain release factor] + S-adenosyl-L-methionine = N(5)-methyl-L-glutaminyl-[peptide chain release factor] + S-adenosyl-L-homocysteine + H(+)</text>
        <dbReference type="Rhea" id="RHEA:42896"/>
        <dbReference type="Rhea" id="RHEA-COMP:10271"/>
        <dbReference type="Rhea" id="RHEA-COMP:10272"/>
        <dbReference type="ChEBI" id="CHEBI:15378"/>
        <dbReference type="ChEBI" id="CHEBI:30011"/>
        <dbReference type="ChEBI" id="CHEBI:57856"/>
        <dbReference type="ChEBI" id="CHEBI:59789"/>
        <dbReference type="ChEBI" id="CHEBI:61891"/>
        <dbReference type="EC" id="2.1.1.297"/>
    </reaction>
</comment>
<dbReference type="InterPro" id="IPR007848">
    <property type="entry name" value="Small_mtfrase_dom"/>
</dbReference>
<feature type="binding site" evidence="5">
    <location>
        <begin position="183"/>
        <end position="186"/>
    </location>
    <ligand>
        <name>substrate</name>
    </ligand>
</feature>
<feature type="domain" description="Release factor glutamine methyltransferase N-terminal" evidence="7">
    <location>
        <begin position="5"/>
        <end position="73"/>
    </location>
</feature>
<dbReference type="NCBIfam" id="TIGR03534">
    <property type="entry name" value="RF_mod_PrmC"/>
    <property type="match status" value="1"/>
</dbReference>
<comment type="caution">
    <text evidence="5">Lacks conserved residue(s) required for the propagation of feature annotation.</text>
</comment>
<feature type="domain" description="Methyltransferase small" evidence="6">
    <location>
        <begin position="102"/>
        <end position="191"/>
    </location>
</feature>
<reference evidence="8" key="2">
    <citation type="submission" date="2018-03" db="EMBL/GenBank/DDBJ databases">
        <authorList>
            <person name="Naushad S."/>
        </authorList>
    </citation>
    <scope>NUCLEOTIDE SEQUENCE</scope>
    <source>
        <strain evidence="9">SNUC 105</strain>
        <strain evidence="8">SNUC 505</strain>
    </source>
</reference>
<organism evidence="8 11">
    <name type="scientific">Staphylococcus chromogenes</name>
    <name type="common">Staphylococcus hyicus subsp. chromogenes</name>
    <dbReference type="NCBI Taxonomy" id="46126"/>
    <lineage>
        <taxon>Bacteria</taxon>
        <taxon>Bacillati</taxon>
        <taxon>Bacillota</taxon>
        <taxon>Bacilli</taxon>
        <taxon>Bacillales</taxon>
        <taxon>Staphylococcaceae</taxon>
        <taxon>Staphylococcus</taxon>
    </lineage>
</organism>
<sequence length="280" mass="31638">MKYNQWISQAQQQLQDKRLETAQVDWLVMDLLGWSRTTYLMNKQQVISEQEFHLLQNGLERLLKGEPEQYVVGFASFMGRDFKVTPDVLIPRPETEEVVAHFMDQLPREGTIADIGTGSGIIAISIKKAHPQLSVYASDISPQALEVAQRNAQQHDAAIQFLCGDTLHPFIEKKLKLEGLISNPPYIDCIEQNVMSTSTLNYEPHLALFAEDEGLKIYRSILIQLPKVMKEGAPVVFEIGYQQGAALKSLITSLYPQLVPKVIKDINGNDRIISFKWSAQ</sequence>
<comment type="caution">
    <text evidence="8">The sequence shown here is derived from an EMBL/GenBank/DDBJ whole genome shotgun (WGS) entry which is preliminary data.</text>
</comment>
<dbReference type="EMBL" id="PZBZ01000010">
    <property type="protein sequence ID" value="PTG16357.1"/>
    <property type="molecule type" value="Genomic_DNA"/>
</dbReference>
<dbReference type="Pfam" id="PF05175">
    <property type="entry name" value="MTS"/>
    <property type="match status" value="1"/>
</dbReference>
<keyword evidence="3 5" id="KW-0949">S-adenosyl-L-methionine</keyword>
<dbReference type="GO" id="GO:0102559">
    <property type="term" value="F:peptide chain release factor N(5)-glutamine methyltransferase activity"/>
    <property type="evidence" value="ECO:0007669"/>
    <property type="project" value="UniProtKB-EC"/>
</dbReference>
<dbReference type="InterPro" id="IPR019874">
    <property type="entry name" value="RF_methyltr_PrmC"/>
</dbReference>
<dbReference type="SUPFAM" id="SSF53335">
    <property type="entry name" value="S-adenosyl-L-methionine-dependent methyltransferases"/>
    <property type="match status" value="1"/>
</dbReference>
<keyword evidence="1 5" id="KW-0489">Methyltransferase</keyword>
<dbReference type="InterPro" id="IPR002052">
    <property type="entry name" value="DNA_methylase_N6_adenine_CS"/>
</dbReference>
<keyword evidence="2 5" id="KW-0808">Transferase</keyword>
<dbReference type="NCBIfam" id="TIGR00536">
    <property type="entry name" value="hemK_fam"/>
    <property type="match status" value="1"/>
</dbReference>
<evidence type="ECO:0000259" key="6">
    <source>
        <dbReference type="Pfam" id="PF05175"/>
    </source>
</evidence>
<dbReference type="EC" id="2.1.1.297" evidence="5"/>
<comment type="similarity">
    <text evidence="5">Belongs to the protein N5-glutamine methyltransferase family. PrmC subfamily.</text>
</comment>
<evidence type="ECO:0000256" key="2">
    <source>
        <dbReference type="ARBA" id="ARBA00022679"/>
    </source>
</evidence>
<feature type="binding site" evidence="5">
    <location>
        <position position="139"/>
    </location>
    <ligand>
        <name>S-adenosyl-L-methionine</name>
        <dbReference type="ChEBI" id="CHEBI:59789"/>
    </ligand>
</feature>
<feature type="binding site" evidence="5">
    <location>
        <position position="183"/>
    </location>
    <ligand>
        <name>S-adenosyl-L-methionine</name>
        <dbReference type="ChEBI" id="CHEBI:59789"/>
    </ligand>
</feature>
<evidence type="ECO:0000256" key="3">
    <source>
        <dbReference type="ARBA" id="ARBA00022691"/>
    </source>
</evidence>
<reference evidence="10 11" key="1">
    <citation type="journal article" date="2016" name="Front. Microbiol.">
        <title>Comprehensive Phylogenetic Analysis of Bovine Non-aureus Staphylococci Species Based on Whole-Genome Sequencing.</title>
        <authorList>
            <person name="Naushad S."/>
            <person name="Barkema H.W."/>
            <person name="Luby C."/>
            <person name="Condas L.A."/>
            <person name="Nobrega D.B."/>
            <person name="Carson D.A."/>
            <person name="De Buck J."/>
        </authorList>
    </citation>
    <scope>NUCLEOTIDE SEQUENCE [LARGE SCALE GENOMIC DNA]</scope>
    <source>
        <strain evidence="9 10">SNUC 105</strain>
        <strain evidence="8 11">SNUC 505</strain>
    </source>
</reference>
<dbReference type="Proteomes" id="UP000242144">
    <property type="component" value="Unassembled WGS sequence"/>
</dbReference>
<dbReference type="Pfam" id="PF17827">
    <property type="entry name" value="PrmC_N"/>
    <property type="match status" value="1"/>
</dbReference>
<dbReference type="Gene3D" id="3.40.50.150">
    <property type="entry name" value="Vaccinia Virus protein VP39"/>
    <property type="match status" value="1"/>
</dbReference>
<dbReference type="PROSITE" id="PS00092">
    <property type="entry name" value="N6_MTASE"/>
    <property type="match status" value="1"/>
</dbReference>
<dbReference type="InterPro" id="IPR050320">
    <property type="entry name" value="N5-glutamine_MTase"/>
</dbReference>
<accession>A0AAE5T1J3</accession>
<dbReference type="InterPro" id="IPR004556">
    <property type="entry name" value="HemK-like"/>
</dbReference>
<dbReference type="Proteomes" id="UP000242704">
    <property type="component" value="Unassembled WGS sequence"/>
</dbReference>
<protein>
    <recommendedName>
        <fullName evidence="5">Release factor glutamine methyltransferase</fullName>
        <shortName evidence="5">RF MTase</shortName>
        <ecNumber evidence="5">2.1.1.297</ecNumber>
    </recommendedName>
    <alternativeName>
        <fullName evidence="5">N5-glutamine methyltransferase PrmC</fullName>
    </alternativeName>
    <alternativeName>
        <fullName evidence="5">Protein-(glutamine-N5) MTase PrmC</fullName>
    </alternativeName>
    <alternativeName>
        <fullName evidence="5">Protein-glutamine N-methyltransferase PrmC</fullName>
    </alternativeName>
</protein>
<evidence type="ECO:0000313" key="8">
    <source>
        <dbReference type="EMBL" id="PTG16357.1"/>
    </source>
</evidence>
<dbReference type="InterPro" id="IPR040758">
    <property type="entry name" value="PrmC_N"/>
</dbReference>
<dbReference type="InterPro" id="IPR029063">
    <property type="entry name" value="SAM-dependent_MTases_sf"/>
</dbReference>
<dbReference type="Gene3D" id="1.10.8.10">
    <property type="entry name" value="DNA helicase RuvA subunit, C-terminal domain"/>
    <property type="match status" value="1"/>
</dbReference>
<evidence type="ECO:0000313" key="10">
    <source>
        <dbReference type="Proteomes" id="UP000242144"/>
    </source>
</evidence>
<comment type="function">
    <text evidence="5">Methylates the class 1 translation termination release factors RF1/PrfA and RF2/PrfB on the glutamine residue of the universally conserved GGQ motif.</text>
</comment>
<evidence type="ECO:0000256" key="1">
    <source>
        <dbReference type="ARBA" id="ARBA00022603"/>
    </source>
</evidence>
<dbReference type="PANTHER" id="PTHR18895">
    <property type="entry name" value="HEMK METHYLTRANSFERASE"/>
    <property type="match status" value="1"/>
</dbReference>
<dbReference type="PANTHER" id="PTHR18895:SF74">
    <property type="entry name" value="MTRF1L RELEASE FACTOR GLUTAMINE METHYLTRANSFERASE"/>
    <property type="match status" value="1"/>
</dbReference>
<proteinExistence type="inferred from homology"/>
<dbReference type="EMBL" id="PZCM01000008">
    <property type="protein sequence ID" value="PTG26925.1"/>
    <property type="molecule type" value="Genomic_DNA"/>
</dbReference>
<evidence type="ECO:0000256" key="4">
    <source>
        <dbReference type="ARBA" id="ARBA00048391"/>
    </source>
</evidence>
<name>A0AAE5T1J3_STACR</name>
<dbReference type="AlphaFoldDB" id="A0AAE5T1J3"/>
<dbReference type="CDD" id="cd02440">
    <property type="entry name" value="AdoMet_MTases"/>
    <property type="match status" value="1"/>
</dbReference>
<evidence type="ECO:0000313" key="11">
    <source>
        <dbReference type="Proteomes" id="UP000242704"/>
    </source>
</evidence>
<evidence type="ECO:0000259" key="7">
    <source>
        <dbReference type="Pfam" id="PF17827"/>
    </source>
</evidence>
<feature type="binding site" evidence="5">
    <location>
        <begin position="116"/>
        <end position="120"/>
    </location>
    <ligand>
        <name>S-adenosyl-L-methionine</name>
        <dbReference type="ChEBI" id="CHEBI:59789"/>
    </ligand>
</feature>
<dbReference type="GO" id="GO:0032259">
    <property type="term" value="P:methylation"/>
    <property type="evidence" value="ECO:0007669"/>
    <property type="project" value="UniProtKB-KW"/>
</dbReference>
<dbReference type="RefSeq" id="WP_103159243.1">
    <property type="nucleotide sequence ID" value="NZ_BMDK01000004.1"/>
</dbReference>
<gene>
    <name evidence="5 8" type="primary">prmC</name>
    <name evidence="9" type="ORF">BU638_07675</name>
    <name evidence="8" type="ORF">BU653_02670</name>
</gene>
<dbReference type="GO" id="GO:0003676">
    <property type="term" value="F:nucleic acid binding"/>
    <property type="evidence" value="ECO:0007669"/>
    <property type="project" value="InterPro"/>
</dbReference>